<feature type="transmembrane region" description="Helical" evidence="2">
    <location>
        <begin position="61"/>
        <end position="83"/>
    </location>
</feature>
<dbReference type="PANTHER" id="PTHR34703">
    <property type="entry name" value="ANTIPORTER SUBUNIT MNHG2-RELATED"/>
    <property type="match status" value="1"/>
</dbReference>
<reference evidence="3" key="1">
    <citation type="submission" date="2020-02" db="EMBL/GenBank/DDBJ databases">
        <authorList>
            <person name="Meier V. D."/>
        </authorList>
    </citation>
    <scope>NUCLEOTIDE SEQUENCE</scope>
    <source>
        <strain evidence="3">AVDCRST_MAG43</strain>
    </source>
</reference>
<keyword evidence="2" id="KW-0812">Transmembrane</keyword>
<feature type="transmembrane region" description="Helical" evidence="2">
    <location>
        <begin position="6"/>
        <end position="25"/>
    </location>
</feature>
<dbReference type="EMBL" id="CADCWI010000084">
    <property type="protein sequence ID" value="CAA9557541.1"/>
    <property type="molecule type" value="Genomic_DNA"/>
</dbReference>
<feature type="region of interest" description="Disordered" evidence="1">
    <location>
        <begin position="95"/>
        <end position="116"/>
    </location>
</feature>
<evidence type="ECO:0000256" key="1">
    <source>
        <dbReference type="SAM" id="MobiDB-lite"/>
    </source>
</evidence>
<proteinExistence type="predicted"/>
<feature type="transmembrane region" description="Helical" evidence="2">
    <location>
        <begin position="37"/>
        <end position="55"/>
    </location>
</feature>
<dbReference type="PANTHER" id="PTHR34703:SF1">
    <property type="entry name" value="ANTIPORTER SUBUNIT MNHG2-RELATED"/>
    <property type="match status" value="1"/>
</dbReference>
<keyword evidence="2" id="KW-1133">Transmembrane helix</keyword>
<name>A0A6J4UVR5_9BACT</name>
<gene>
    <name evidence="3" type="ORF">AVDCRST_MAG43-1592</name>
</gene>
<dbReference type="Pfam" id="PF03334">
    <property type="entry name" value="PhaG_MnhG_YufB"/>
    <property type="match status" value="1"/>
</dbReference>
<dbReference type="InterPro" id="IPR005133">
    <property type="entry name" value="PhaG_MnhG_YufB"/>
</dbReference>
<evidence type="ECO:0000313" key="3">
    <source>
        <dbReference type="EMBL" id="CAA9557541.1"/>
    </source>
</evidence>
<sequence>MRAYMFDALVILGVSVMTLGIIGIIRMPDLYTKLHGASKSVFLGVMVLALSGMVIADGSIIARLILISLTLLITTPVASHVIGRAGYLMHEQMDTPGAVDQSGSIVPPEEQPTWRV</sequence>
<keyword evidence="2" id="KW-0472">Membrane</keyword>
<accession>A0A6J4UVR5</accession>
<dbReference type="AlphaFoldDB" id="A0A6J4UVR5"/>
<dbReference type="GO" id="GO:0015385">
    <property type="term" value="F:sodium:proton antiporter activity"/>
    <property type="evidence" value="ECO:0007669"/>
    <property type="project" value="TreeGrafter"/>
</dbReference>
<organism evidence="3">
    <name type="scientific">uncultured Thermomicrobiales bacterium</name>
    <dbReference type="NCBI Taxonomy" id="1645740"/>
    <lineage>
        <taxon>Bacteria</taxon>
        <taxon>Pseudomonadati</taxon>
        <taxon>Thermomicrobiota</taxon>
        <taxon>Thermomicrobia</taxon>
        <taxon>Thermomicrobiales</taxon>
        <taxon>environmental samples</taxon>
    </lineage>
</organism>
<protein>
    <submittedName>
        <fullName evidence="3">Na(+) H(+) antiporter subunit G</fullName>
    </submittedName>
</protein>
<dbReference type="NCBIfam" id="TIGR01300">
    <property type="entry name" value="CPA3_mnhG_phaG"/>
    <property type="match status" value="1"/>
</dbReference>
<evidence type="ECO:0000256" key="2">
    <source>
        <dbReference type="SAM" id="Phobius"/>
    </source>
</evidence>